<dbReference type="NCBIfam" id="TIGR00254">
    <property type="entry name" value="GGDEF"/>
    <property type="match status" value="1"/>
</dbReference>
<dbReference type="Pfam" id="PF00990">
    <property type="entry name" value="GGDEF"/>
    <property type="match status" value="1"/>
</dbReference>
<evidence type="ECO:0000259" key="4">
    <source>
        <dbReference type="PROSITE" id="PS50110"/>
    </source>
</evidence>
<dbReference type="InterPro" id="IPR043128">
    <property type="entry name" value="Rev_trsase/Diguanyl_cyclase"/>
</dbReference>
<dbReference type="EC" id="2.7.7.65" evidence="1"/>
<dbReference type="Gene3D" id="3.30.70.270">
    <property type="match status" value="1"/>
</dbReference>
<dbReference type="Gene3D" id="3.40.50.2300">
    <property type="match status" value="1"/>
</dbReference>
<feature type="domain" description="Response regulatory" evidence="4">
    <location>
        <begin position="7"/>
        <end position="122"/>
    </location>
</feature>
<dbReference type="PANTHER" id="PTHR45138:SF9">
    <property type="entry name" value="DIGUANYLATE CYCLASE DGCM-RELATED"/>
    <property type="match status" value="1"/>
</dbReference>
<evidence type="ECO:0000256" key="3">
    <source>
        <dbReference type="PROSITE-ProRule" id="PRU00169"/>
    </source>
</evidence>
<dbReference type="Proteomes" id="UP001317705">
    <property type="component" value="Chromosome"/>
</dbReference>
<keyword evidence="7" id="KW-1185">Reference proteome</keyword>
<evidence type="ECO:0000256" key="2">
    <source>
        <dbReference type="ARBA" id="ARBA00034247"/>
    </source>
</evidence>
<reference evidence="6 7" key="1">
    <citation type="submission" date="2022-12" db="EMBL/GenBank/DDBJ databases">
        <title>Polyphasic characterization of Geotalea uranireducens NIT-SL11 newly isolated from a complex of sewage sludge and microbially reduced graphene oxide.</title>
        <authorList>
            <person name="Xie L."/>
            <person name="Yoshida N."/>
            <person name="Meng L."/>
        </authorList>
    </citation>
    <scope>NUCLEOTIDE SEQUENCE [LARGE SCALE GENOMIC DNA]</scope>
    <source>
        <strain evidence="6 7">NIT-SL11</strain>
    </source>
</reference>
<dbReference type="SMART" id="SM00448">
    <property type="entry name" value="REC"/>
    <property type="match status" value="1"/>
</dbReference>
<feature type="modified residue" description="4-aspartylphosphate" evidence="3">
    <location>
        <position position="55"/>
    </location>
</feature>
<dbReference type="InterPro" id="IPR001789">
    <property type="entry name" value="Sig_transdc_resp-reg_receiver"/>
</dbReference>
<dbReference type="PROSITE" id="PS50887">
    <property type="entry name" value="GGDEF"/>
    <property type="match status" value="1"/>
</dbReference>
<gene>
    <name evidence="6" type="ORF">GURASL_31430</name>
</gene>
<feature type="domain" description="GGDEF" evidence="5">
    <location>
        <begin position="165"/>
        <end position="301"/>
    </location>
</feature>
<dbReference type="EMBL" id="AP027151">
    <property type="protein sequence ID" value="BDV44220.1"/>
    <property type="molecule type" value="Genomic_DNA"/>
</dbReference>
<evidence type="ECO:0000313" key="6">
    <source>
        <dbReference type="EMBL" id="BDV44220.1"/>
    </source>
</evidence>
<dbReference type="RefSeq" id="WP_282000327.1">
    <property type="nucleotide sequence ID" value="NZ_AP027151.1"/>
</dbReference>
<organism evidence="6 7">
    <name type="scientific">Geotalea uraniireducens</name>
    <dbReference type="NCBI Taxonomy" id="351604"/>
    <lineage>
        <taxon>Bacteria</taxon>
        <taxon>Pseudomonadati</taxon>
        <taxon>Thermodesulfobacteriota</taxon>
        <taxon>Desulfuromonadia</taxon>
        <taxon>Geobacterales</taxon>
        <taxon>Geobacteraceae</taxon>
        <taxon>Geotalea</taxon>
    </lineage>
</organism>
<accession>A0ABM8EPN6</accession>
<dbReference type="InterPro" id="IPR050469">
    <property type="entry name" value="Diguanylate_Cyclase"/>
</dbReference>
<dbReference type="SMART" id="SM00267">
    <property type="entry name" value="GGDEF"/>
    <property type="match status" value="1"/>
</dbReference>
<evidence type="ECO:0000259" key="5">
    <source>
        <dbReference type="PROSITE" id="PS50887"/>
    </source>
</evidence>
<dbReference type="Pfam" id="PF00072">
    <property type="entry name" value="Response_reg"/>
    <property type="match status" value="1"/>
</dbReference>
<name>A0ABM8EPN6_9BACT</name>
<evidence type="ECO:0000313" key="7">
    <source>
        <dbReference type="Proteomes" id="UP001317705"/>
    </source>
</evidence>
<dbReference type="InterPro" id="IPR029787">
    <property type="entry name" value="Nucleotide_cyclase"/>
</dbReference>
<dbReference type="PROSITE" id="PS50110">
    <property type="entry name" value="RESPONSE_REGULATORY"/>
    <property type="match status" value="1"/>
</dbReference>
<proteinExistence type="predicted"/>
<dbReference type="SUPFAM" id="SSF52172">
    <property type="entry name" value="CheY-like"/>
    <property type="match status" value="1"/>
</dbReference>
<sequence>MERGKQTILIVDDTPQNIEILNEVLGDDYEILCATDGREGLELAQAEQPDLILLDVMMPEMDGYELCRQLKEEPRTRAIPVIFITAMSQEDDEAKGLEIGAIDYLTKPISPPIVRARIRNHLELKRHRDILESISHIDGLTGIANRRQFDKILDQEWRRAVRTRTPISLVMMDIDCFKEFNDCYGHLAGDDCLKSIAGAFGTVLNRPGDLVARYGGEEFACILPETDAFGARQVAERLQAAVLGLCTPHRRSAVADQVTISIGVATMIPAAASQPDQLIAEADRHLYLAKKGGRNRICSLA</sequence>
<evidence type="ECO:0000256" key="1">
    <source>
        <dbReference type="ARBA" id="ARBA00012528"/>
    </source>
</evidence>
<comment type="catalytic activity">
    <reaction evidence="2">
        <text>2 GTP = 3',3'-c-di-GMP + 2 diphosphate</text>
        <dbReference type="Rhea" id="RHEA:24898"/>
        <dbReference type="ChEBI" id="CHEBI:33019"/>
        <dbReference type="ChEBI" id="CHEBI:37565"/>
        <dbReference type="ChEBI" id="CHEBI:58805"/>
        <dbReference type="EC" id="2.7.7.65"/>
    </reaction>
</comment>
<dbReference type="CDD" id="cd01949">
    <property type="entry name" value="GGDEF"/>
    <property type="match status" value="1"/>
</dbReference>
<dbReference type="InterPro" id="IPR011006">
    <property type="entry name" value="CheY-like_superfamily"/>
</dbReference>
<keyword evidence="3" id="KW-0597">Phosphoprotein</keyword>
<dbReference type="InterPro" id="IPR000160">
    <property type="entry name" value="GGDEF_dom"/>
</dbReference>
<dbReference type="SUPFAM" id="SSF55073">
    <property type="entry name" value="Nucleotide cyclase"/>
    <property type="match status" value="1"/>
</dbReference>
<dbReference type="CDD" id="cd19920">
    <property type="entry name" value="REC_PA4781-like"/>
    <property type="match status" value="1"/>
</dbReference>
<dbReference type="PANTHER" id="PTHR45138">
    <property type="entry name" value="REGULATORY COMPONENTS OF SENSORY TRANSDUCTION SYSTEM"/>
    <property type="match status" value="1"/>
</dbReference>
<protein>
    <recommendedName>
        <fullName evidence="1">diguanylate cyclase</fullName>
        <ecNumber evidence="1">2.7.7.65</ecNumber>
    </recommendedName>
</protein>